<sequence length="209" mass="22139">MDLSVWIALVALFIAGGLTPGPAVMLVMSTSLRYRAPTALLPALGVAAANLLWISLAAGGIAAFAAQFPILLNGLKIAGICFIAWLAWSLAMADPSSPHASAKDAPPRGKLFARGVGLQLLNPNALVFFGLLLPSYFDMTHPVVPQALIMMVTITVCEMTGLTLYAWLADGMNHHFESPAFTRWFNRGAALAMLASALFASISTFTPHT</sequence>
<evidence type="ECO:0000256" key="6">
    <source>
        <dbReference type="SAM" id="Phobius"/>
    </source>
</evidence>
<reference evidence="7 8" key="1">
    <citation type="journal article" date="2014" name="Antonie Van Leeuwenhoek">
        <title>Hyphomonas beringensis sp. nov. and Hyphomonas chukchiensis sp. nov., isolated from surface seawater of the Bering Sea and Chukchi Sea.</title>
        <authorList>
            <person name="Li C."/>
            <person name="Lai Q."/>
            <person name="Li G."/>
            <person name="Dong C."/>
            <person name="Wang J."/>
            <person name="Liao Y."/>
            <person name="Shao Z."/>
        </authorList>
    </citation>
    <scope>NUCLEOTIDE SEQUENCE [LARGE SCALE GENOMIC DNA]</scope>
    <source>
        <strain evidence="7 8">VP2</strain>
    </source>
</reference>
<dbReference type="Pfam" id="PF01810">
    <property type="entry name" value="LysE"/>
    <property type="match status" value="1"/>
</dbReference>
<name>A0A059FDE7_9PROT</name>
<feature type="transmembrane region" description="Helical" evidence="6">
    <location>
        <begin position="6"/>
        <end position="27"/>
    </location>
</feature>
<keyword evidence="5 6" id="KW-0472">Membrane</keyword>
<dbReference type="PANTHER" id="PTHR30086">
    <property type="entry name" value="ARGININE EXPORTER PROTEIN ARGO"/>
    <property type="match status" value="1"/>
</dbReference>
<accession>A0A059FDE7</accession>
<evidence type="ECO:0000256" key="2">
    <source>
        <dbReference type="ARBA" id="ARBA00022475"/>
    </source>
</evidence>
<dbReference type="RefSeq" id="WP_035581332.1">
    <property type="nucleotide sequence ID" value="NZ_ARYJ01000005.1"/>
</dbReference>
<comment type="subcellular location">
    <subcellularLocation>
        <location evidence="1">Cell membrane</location>
        <topology evidence="1">Multi-pass membrane protein</topology>
    </subcellularLocation>
</comment>
<evidence type="ECO:0000256" key="3">
    <source>
        <dbReference type="ARBA" id="ARBA00022692"/>
    </source>
</evidence>
<dbReference type="AlphaFoldDB" id="A0A059FDE7"/>
<dbReference type="GO" id="GO:0015171">
    <property type="term" value="F:amino acid transmembrane transporter activity"/>
    <property type="evidence" value="ECO:0007669"/>
    <property type="project" value="TreeGrafter"/>
</dbReference>
<dbReference type="InterPro" id="IPR001123">
    <property type="entry name" value="LeuE-type"/>
</dbReference>
<dbReference type="eggNOG" id="COG1280">
    <property type="taxonomic scope" value="Bacteria"/>
</dbReference>
<gene>
    <name evidence="7" type="ORF">HJA_09314</name>
</gene>
<evidence type="ECO:0000256" key="1">
    <source>
        <dbReference type="ARBA" id="ARBA00004651"/>
    </source>
</evidence>
<dbReference type="GO" id="GO:0005886">
    <property type="term" value="C:plasma membrane"/>
    <property type="evidence" value="ECO:0007669"/>
    <property type="project" value="UniProtKB-SubCell"/>
</dbReference>
<dbReference type="STRING" id="1280952.HJA_09314"/>
<keyword evidence="2" id="KW-1003">Cell membrane</keyword>
<comment type="caution">
    <text evidence="7">The sequence shown here is derived from an EMBL/GenBank/DDBJ whole genome shotgun (WGS) entry which is preliminary data.</text>
</comment>
<feature type="transmembrane region" description="Helical" evidence="6">
    <location>
        <begin position="39"/>
        <end position="64"/>
    </location>
</feature>
<keyword evidence="8" id="KW-1185">Reference proteome</keyword>
<dbReference type="Proteomes" id="UP000024816">
    <property type="component" value="Unassembled WGS sequence"/>
</dbReference>
<evidence type="ECO:0000313" key="8">
    <source>
        <dbReference type="Proteomes" id="UP000024816"/>
    </source>
</evidence>
<feature type="transmembrane region" description="Helical" evidence="6">
    <location>
        <begin position="70"/>
        <end position="91"/>
    </location>
</feature>
<keyword evidence="3 6" id="KW-0812">Transmembrane</keyword>
<feature type="transmembrane region" description="Helical" evidence="6">
    <location>
        <begin position="111"/>
        <end position="137"/>
    </location>
</feature>
<protein>
    <submittedName>
        <fullName evidence="7">Lysine exporter protein LysE/YggA</fullName>
    </submittedName>
</protein>
<dbReference type="PATRIC" id="fig|1280952.3.peg.1856"/>
<proteinExistence type="predicted"/>
<dbReference type="OrthoDB" id="9804822at2"/>
<evidence type="ECO:0000313" key="7">
    <source>
        <dbReference type="EMBL" id="KCZ88556.1"/>
    </source>
</evidence>
<keyword evidence="4 6" id="KW-1133">Transmembrane helix</keyword>
<feature type="transmembrane region" description="Helical" evidence="6">
    <location>
        <begin position="189"/>
        <end position="206"/>
    </location>
</feature>
<dbReference type="PANTHER" id="PTHR30086:SF20">
    <property type="entry name" value="ARGININE EXPORTER PROTEIN ARGO-RELATED"/>
    <property type="match status" value="1"/>
</dbReference>
<evidence type="ECO:0000256" key="5">
    <source>
        <dbReference type="ARBA" id="ARBA00023136"/>
    </source>
</evidence>
<evidence type="ECO:0000256" key="4">
    <source>
        <dbReference type="ARBA" id="ARBA00022989"/>
    </source>
</evidence>
<dbReference type="EMBL" id="ARYJ01000005">
    <property type="protein sequence ID" value="KCZ88556.1"/>
    <property type="molecule type" value="Genomic_DNA"/>
</dbReference>
<feature type="transmembrane region" description="Helical" evidence="6">
    <location>
        <begin position="143"/>
        <end position="168"/>
    </location>
</feature>
<organism evidence="7 8">
    <name type="scientific">Hyphomonas jannaschiana VP2</name>
    <dbReference type="NCBI Taxonomy" id="1280952"/>
    <lineage>
        <taxon>Bacteria</taxon>
        <taxon>Pseudomonadati</taxon>
        <taxon>Pseudomonadota</taxon>
        <taxon>Alphaproteobacteria</taxon>
        <taxon>Hyphomonadales</taxon>
        <taxon>Hyphomonadaceae</taxon>
        <taxon>Hyphomonas</taxon>
    </lineage>
</organism>